<dbReference type="InterPro" id="IPR036047">
    <property type="entry name" value="F-box-like_dom_sf"/>
</dbReference>
<gene>
    <name evidence="2" type="ORF">FH972_004190</name>
</gene>
<protein>
    <recommendedName>
        <fullName evidence="1">F-box domain-containing protein</fullName>
    </recommendedName>
</protein>
<evidence type="ECO:0000313" key="2">
    <source>
        <dbReference type="EMBL" id="KAE7999793.1"/>
    </source>
</evidence>
<dbReference type="PANTHER" id="PTHR39741:SF14">
    <property type="entry name" value="F-BOX DOMAIN-CONTAINING PROTEIN"/>
    <property type="match status" value="1"/>
</dbReference>
<dbReference type="SMART" id="SM00256">
    <property type="entry name" value="FBOX"/>
    <property type="match status" value="1"/>
</dbReference>
<sequence length="375" mass="42704">MEARMDFLDRLGTDLSSEILTYLDDPSDLFHVSRVSRSLRHLVIANGLWKQLCLRMFPQLSRVARVIEFNNGSRGEPVEVGCSYQMEWESLERDDRVYALLVRYCTSLLVGNCVSEAISASSTDNYPEESIENTLQSANIVERRASYWSSKGQRNPAVPETLIFKLASELCVITEINIRPFQAYFQSGLPIYSAKFVRFRMGHPRNLADVACDLRGDSLPGSADDKFVWTYSSQEFPMAQECQLQKFKLPEPVLCVGGILQIELLGRVQRQEMDGLFYICISFVQVVGRSLSPAFGVEILEPSGKFVLKNDLKHKFHTHPSLHKEEPGEISADRLQRRLMDLERIVNLLQGNVVEDVDEYEVGEENNEAWEADHL</sequence>
<dbReference type="SUPFAM" id="SSF81383">
    <property type="entry name" value="F-box domain"/>
    <property type="match status" value="1"/>
</dbReference>
<dbReference type="Proteomes" id="UP000327013">
    <property type="component" value="Chromosome 1"/>
</dbReference>
<accession>A0A5N6QNV7</accession>
<dbReference type="Gene3D" id="1.20.1280.50">
    <property type="match status" value="1"/>
</dbReference>
<feature type="domain" description="F-box" evidence="1">
    <location>
        <begin position="11"/>
        <end position="52"/>
    </location>
</feature>
<keyword evidence="3" id="KW-1185">Reference proteome</keyword>
<dbReference type="AlphaFoldDB" id="A0A5N6QNV7"/>
<dbReference type="Pfam" id="PF12937">
    <property type="entry name" value="F-box-like"/>
    <property type="match status" value="1"/>
</dbReference>
<organism evidence="2 3">
    <name type="scientific">Carpinus fangiana</name>
    <dbReference type="NCBI Taxonomy" id="176857"/>
    <lineage>
        <taxon>Eukaryota</taxon>
        <taxon>Viridiplantae</taxon>
        <taxon>Streptophyta</taxon>
        <taxon>Embryophyta</taxon>
        <taxon>Tracheophyta</taxon>
        <taxon>Spermatophyta</taxon>
        <taxon>Magnoliopsida</taxon>
        <taxon>eudicotyledons</taxon>
        <taxon>Gunneridae</taxon>
        <taxon>Pentapetalae</taxon>
        <taxon>rosids</taxon>
        <taxon>fabids</taxon>
        <taxon>Fagales</taxon>
        <taxon>Betulaceae</taxon>
        <taxon>Carpinus</taxon>
    </lineage>
</organism>
<dbReference type="PANTHER" id="PTHR39741">
    <property type="entry name" value="F-BOX DOMAIN CONTAINING PROTEIN, EXPRESSED"/>
    <property type="match status" value="1"/>
</dbReference>
<name>A0A5N6QNV7_9ROSI</name>
<dbReference type="EMBL" id="CM017321">
    <property type="protein sequence ID" value="KAE7999793.1"/>
    <property type="molecule type" value="Genomic_DNA"/>
</dbReference>
<proteinExistence type="predicted"/>
<evidence type="ECO:0000259" key="1">
    <source>
        <dbReference type="SMART" id="SM00256"/>
    </source>
</evidence>
<dbReference type="InterPro" id="IPR001810">
    <property type="entry name" value="F-box_dom"/>
</dbReference>
<dbReference type="OrthoDB" id="63379at2759"/>
<evidence type="ECO:0000313" key="3">
    <source>
        <dbReference type="Proteomes" id="UP000327013"/>
    </source>
</evidence>
<reference evidence="2 3" key="1">
    <citation type="submission" date="2019-06" db="EMBL/GenBank/DDBJ databases">
        <title>A chromosomal-level reference genome of Carpinus fangiana (Coryloideae, Betulaceae).</title>
        <authorList>
            <person name="Yang X."/>
            <person name="Wang Z."/>
            <person name="Zhang L."/>
            <person name="Hao G."/>
            <person name="Liu J."/>
            <person name="Yang Y."/>
        </authorList>
    </citation>
    <scope>NUCLEOTIDE SEQUENCE [LARGE SCALE GENOMIC DNA]</scope>
    <source>
        <strain evidence="2">Cfa_2016G</strain>
        <tissue evidence="2">Leaf</tissue>
    </source>
</reference>
<dbReference type="InterPro" id="IPR055336">
    <property type="entry name" value="At4g00755-like"/>
</dbReference>